<organism evidence="2 3">
    <name type="scientific">Oreochromis aureus</name>
    <name type="common">Israeli tilapia</name>
    <name type="synonym">Chromis aureus</name>
    <dbReference type="NCBI Taxonomy" id="47969"/>
    <lineage>
        <taxon>Eukaryota</taxon>
        <taxon>Metazoa</taxon>
        <taxon>Chordata</taxon>
        <taxon>Craniata</taxon>
        <taxon>Vertebrata</taxon>
        <taxon>Euteleostomi</taxon>
        <taxon>Actinopterygii</taxon>
        <taxon>Neopterygii</taxon>
        <taxon>Teleostei</taxon>
        <taxon>Neoteleostei</taxon>
        <taxon>Acanthomorphata</taxon>
        <taxon>Ovalentaria</taxon>
        <taxon>Cichlomorphae</taxon>
        <taxon>Cichliformes</taxon>
        <taxon>Cichlidae</taxon>
        <taxon>African cichlids</taxon>
        <taxon>Pseudocrenilabrinae</taxon>
        <taxon>Oreochromini</taxon>
        <taxon>Oreochromis</taxon>
    </lineage>
</organism>
<dbReference type="AlphaFoldDB" id="A0A668TZ63"/>
<reference evidence="2" key="2">
    <citation type="submission" date="2025-09" db="UniProtKB">
        <authorList>
            <consortium name="Ensembl"/>
        </authorList>
    </citation>
    <scope>IDENTIFICATION</scope>
</reference>
<dbReference type="SUPFAM" id="SSF49265">
    <property type="entry name" value="Fibronectin type III"/>
    <property type="match status" value="1"/>
</dbReference>
<evidence type="ECO:0000313" key="2">
    <source>
        <dbReference type="Ensembl" id="ENSOABP00000032745.1"/>
    </source>
</evidence>
<dbReference type="SMART" id="SM00060">
    <property type="entry name" value="FN3"/>
    <property type="match status" value="1"/>
</dbReference>
<evidence type="ECO:0000259" key="1">
    <source>
        <dbReference type="PROSITE" id="PS50853"/>
    </source>
</evidence>
<dbReference type="OMA" id="MVTGATH"/>
<protein>
    <recommendedName>
        <fullName evidence="1">Fibronectin type-III domain-containing protein</fullName>
    </recommendedName>
</protein>
<dbReference type="PANTHER" id="PTHR47135">
    <property type="entry name" value="FIBRONECTIN TYPE III DOMAIN-CONTAINING PROTEIN 7"/>
    <property type="match status" value="1"/>
</dbReference>
<dbReference type="Ensembl" id="ENSOABT00000033645.2">
    <property type="protein sequence ID" value="ENSOABP00000032745.1"/>
    <property type="gene ID" value="ENSOABG00000015068.2"/>
</dbReference>
<feature type="domain" description="Fibronectin type-III" evidence="1">
    <location>
        <begin position="28"/>
        <end position="114"/>
    </location>
</feature>
<evidence type="ECO:0000313" key="3">
    <source>
        <dbReference type="Proteomes" id="UP000472276"/>
    </source>
</evidence>
<dbReference type="CDD" id="cd00063">
    <property type="entry name" value="FN3"/>
    <property type="match status" value="1"/>
</dbReference>
<reference evidence="2" key="1">
    <citation type="submission" date="2025-08" db="UniProtKB">
        <authorList>
            <consortium name="Ensembl"/>
        </authorList>
    </citation>
    <scope>IDENTIFICATION</scope>
</reference>
<accession>A0A668TZ63</accession>
<keyword evidence="3" id="KW-1185">Reference proteome</keyword>
<dbReference type="InterPro" id="IPR013783">
    <property type="entry name" value="Ig-like_fold"/>
</dbReference>
<dbReference type="InterPro" id="IPR003961">
    <property type="entry name" value="FN3_dom"/>
</dbReference>
<proteinExistence type="predicted"/>
<dbReference type="InterPro" id="IPR036116">
    <property type="entry name" value="FN3_sf"/>
</dbReference>
<dbReference type="PROSITE" id="PS50853">
    <property type="entry name" value="FN3"/>
    <property type="match status" value="1"/>
</dbReference>
<name>A0A668TZ63_OREAU</name>
<sequence>MFVKLPCLGTLITDLNKIMYSKKLSPDMMEPILTVKSLDSTTLTVEFNLRNGSSYYIIRVENSNGFFREVTASSSPAEIQSLAPYTEYSLSIMAVNTAGRSQPSIPVTGKTGGIFKLLM</sequence>
<dbReference type="Proteomes" id="UP000472276">
    <property type="component" value="Unassembled WGS sequence"/>
</dbReference>
<dbReference type="Pfam" id="PF00041">
    <property type="entry name" value="fn3"/>
    <property type="match status" value="1"/>
</dbReference>
<dbReference type="Gene3D" id="2.60.40.10">
    <property type="entry name" value="Immunoglobulins"/>
    <property type="match status" value="1"/>
</dbReference>
<dbReference type="PANTHER" id="PTHR47135:SF1">
    <property type="entry name" value="FIBRONECTIN TYPE III DOMAIN-CONTAINING PROTEIN 7"/>
    <property type="match status" value="1"/>
</dbReference>